<dbReference type="PANTHER" id="PTHR48195">
    <property type="entry name" value="FRIEND VIRUS SUSCEPTIBILITY PROTEIN 1"/>
    <property type="match status" value="1"/>
</dbReference>
<dbReference type="GO" id="GO:0005794">
    <property type="term" value="C:Golgi apparatus"/>
    <property type="evidence" value="ECO:0007669"/>
    <property type="project" value="TreeGrafter"/>
</dbReference>
<dbReference type="Proteomes" id="UP000233556">
    <property type="component" value="Unassembled WGS sequence"/>
</dbReference>
<proteinExistence type="predicted"/>
<keyword evidence="1" id="KW-0175">Coiled coil</keyword>
<evidence type="ECO:0000313" key="2">
    <source>
        <dbReference type="EMBL" id="PKU32057.1"/>
    </source>
</evidence>
<evidence type="ECO:0000256" key="1">
    <source>
        <dbReference type="SAM" id="Coils"/>
    </source>
</evidence>
<organism evidence="2 3">
    <name type="scientific">Limosa lapponica baueri</name>
    <dbReference type="NCBI Taxonomy" id="1758121"/>
    <lineage>
        <taxon>Eukaryota</taxon>
        <taxon>Metazoa</taxon>
        <taxon>Chordata</taxon>
        <taxon>Craniata</taxon>
        <taxon>Vertebrata</taxon>
        <taxon>Euteleostomi</taxon>
        <taxon>Archelosauria</taxon>
        <taxon>Archosauria</taxon>
        <taxon>Dinosauria</taxon>
        <taxon>Saurischia</taxon>
        <taxon>Theropoda</taxon>
        <taxon>Coelurosauria</taxon>
        <taxon>Aves</taxon>
        <taxon>Neognathae</taxon>
        <taxon>Neoaves</taxon>
        <taxon>Charadriiformes</taxon>
        <taxon>Scolopacidae</taxon>
        <taxon>Limosa</taxon>
    </lineage>
</organism>
<evidence type="ECO:0000313" key="3">
    <source>
        <dbReference type="Proteomes" id="UP000233556"/>
    </source>
</evidence>
<dbReference type="EMBL" id="KZ511868">
    <property type="protein sequence ID" value="PKU32057.1"/>
    <property type="molecule type" value="Genomic_DNA"/>
</dbReference>
<name>A0A2I0TE28_LIMLA</name>
<dbReference type="PANTHER" id="PTHR48195:SF1">
    <property type="entry name" value="RIKEN CDNA 2410002F23 GENE"/>
    <property type="match status" value="1"/>
</dbReference>
<reference evidence="3" key="2">
    <citation type="submission" date="2017-12" db="EMBL/GenBank/DDBJ databases">
        <title>Genome sequence of the Bar-tailed Godwit (Limosa lapponica baueri).</title>
        <authorList>
            <person name="Lima N.C.B."/>
            <person name="Parody-Merino A.M."/>
            <person name="Battley P.F."/>
            <person name="Fidler A.E."/>
            <person name="Prosdocimi F."/>
        </authorList>
    </citation>
    <scope>NUCLEOTIDE SEQUENCE [LARGE SCALE GENOMIC DNA]</scope>
</reference>
<dbReference type="GO" id="GO:0009615">
    <property type="term" value="P:response to virus"/>
    <property type="evidence" value="ECO:0007669"/>
    <property type="project" value="TreeGrafter"/>
</dbReference>
<keyword evidence="3" id="KW-1185">Reference proteome</keyword>
<dbReference type="OrthoDB" id="9186135at2759"/>
<dbReference type="AlphaFoldDB" id="A0A2I0TE28"/>
<protein>
    <submittedName>
        <fullName evidence="2">Ras-related protein rab-21</fullName>
    </submittedName>
</protein>
<sequence>MIGLIKKLGTGEATTVTPPVLGWPSTEHWTPVATFLAKLALPEAWPEIDDGVMITPQSIETAMRGLPWKVASDSSCKLAGRLGWLLATGLRALDHEVIALRGKVRELEKENRSLQDAKVIAQEVIAVQAEWCCELQDNVDWLVACIVNKQRDKYGKSKLSVSQVHALTTKRSWDPEEWDENIWSESSDSETEFEFDLDLKSTEVVEAQPLIQVRGEQERADRGVQISSTYTLKELREFLEIYQQKSGGGILSWILQAWDSGAASIHLSVSEKDFLSPRTIDDQVEQGYDQLQNVRGPDRGWCMTGDVINPLNAMLFGPGVNEAVSEMSPIVRLKSFRDAMSQ</sequence>
<dbReference type="InterPro" id="IPR053270">
    <property type="entry name" value="Fv1_restriction_factor"/>
</dbReference>
<gene>
    <name evidence="2" type="ORF">llap_17639</name>
</gene>
<reference evidence="3" key="1">
    <citation type="submission" date="2017-11" db="EMBL/GenBank/DDBJ databases">
        <authorList>
            <person name="Lima N.C."/>
            <person name="Parody-Merino A.M."/>
            <person name="Battley P.F."/>
            <person name="Fidler A.E."/>
            <person name="Prosdocimi F."/>
        </authorList>
    </citation>
    <scope>NUCLEOTIDE SEQUENCE [LARGE SCALE GENOMIC DNA]</scope>
</reference>
<accession>A0A2I0TE28</accession>
<feature type="coiled-coil region" evidence="1">
    <location>
        <begin position="90"/>
        <end position="124"/>
    </location>
</feature>